<dbReference type="SUPFAM" id="SSF54506">
    <property type="entry name" value="Diaminopimelate epimerase-like"/>
    <property type="match status" value="1"/>
</dbReference>
<dbReference type="OrthoDB" id="9788221at2"/>
<keyword evidence="4" id="KW-1185">Reference proteome</keyword>
<dbReference type="Pfam" id="PF02567">
    <property type="entry name" value="PhzC-PhzF"/>
    <property type="match status" value="1"/>
</dbReference>
<reference evidence="3 4" key="1">
    <citation type="submission" date="2015-05" db="EMBL/GenBank/DDBJ databases">
        <title>Draft genome sequence of Microvirga vignae strain BR3299, a novel nitrogen fixing bacteria isolated from Brazil semi-aired region.</title>
        <authorList>
            <person name="Zilli J.E."/>
            <person name="Passos S.R."/>
            <person name="Leite J."/>
            <person name="Baldani J.I."/>
            <person name="Xavier G.R."/>
            <person name="Rumjaneck N.G."/>
            <person name="Simoes-Araujo J.L."/>
        </authorList>
    </citation>
    <scope>NUCLEOTIDE SEQUENCE [LARGE SCALE GENOMIC DNA]</scope>
    <source>
        <strain evidence="3 4">BR3299</strain>
    </source>
</reference>
<sequence length="301" mass="32102">MARRFITLDVFTSERFTGNPLAVVLDAEGLDDARMQTIAKEFNLSETVFVFPPADPHQRADIRIFTPGRELPFAGHPTVGTAVLLALLDQNGQPGAVVFGLKELVGIVPCVVEVKDAVSGEARFRLPRLPSSWGEGKDTTSCAWALGLDPTEIGFERHVPSRHTGGVAYDLVPVASLDALARARPQGEAFDKAFLDSDHPAAYVYTRMPNADGLRFRARMFGLGMGIAEDPATGSAVAAFAGALMQCEPLGDGEHNIVIEQGVEMGRPSEIFLQMTIKNGALVSAEIGGGAVMVSRGEIIA</sequence>
<comment type="caution">
    <text evidence="3">The sequence shown here is derived from an EMBL/GenBank/DDBJ whole genome shotgun (WGS) entry which is preliminary data.</text>
</comment>
<organism evidence="3 4">
    <name type="scientific">Microvirga vignae</name>
    <dbReference type="NCBI Taxonomy" id="1225564"/>
    <lineage>
        <taxon>Bacteria</taxon>
        <taxon>Pseudomonadati</taxon>
        <taxon>Pseudomonadota</taxon>
        <taxon>Alphaproteobacteria</taxon>
        <taxon>Hyphomicrobiales</taxon>
        <taxon>Methylobacteriaceae</taxon>
        <taxon>Microvirga</taxon>
    </lineage>
</organism>
<dbReference type="STRING" id="1225564.AA309_09220"/>
<evidence type="ECO:0000313" key="3">
    <source>
        <dbReference type="EMBL" id="KLK93479.1"/>
    </source>
</evidence>
<evidence type="ECO:0000256" key="2">
    <source>
        <dbReference type="PIRSR" id="PIRSR016184-1"/>
    </source>
</evidence>
<dbReference type="PANTHER" id="PTHR13774">
    <property type="entry name" value="PHENAZINE BIOSYNTHESIS PROTEIN"/>
    <property type="match status" value="1"/>
</dbReference>
<dbReference type="Gene3D" id="3.10.310.10">
    <property type="entry name" value="Diaminopimelate Epimerase, Chain A, domain 1"/>
    <property type="match status" value="2"/>
</dbReference>
<feature type="active site" evidence="2">
    <location>
        <position position="46"/>
    </location>
</feature>
<accession>A0A0H1REH9</accession>
<dbReference type="GO" id="GO:0005737">
    <property type="term" value="C:cytoplasm"/>
    <property type="evidence" value="ECO:0007669"/>
    <property type="project" value="TreeGrafter"/>
</dbReference>
<dbReference type="InterPro" id="IPR003719">
    <property type="entry name" value="Phenazine_PhzF-like"/>
</dbReference>
<dbReference type="AlphaFoldDB" id="A0A0H1REH9"/>
<gene>
    <name evidence="3" type="ORF">AA309_09220</name>
</gene>
<protein>
    <submittedName>
        <fullName evidence="3">Phenazine biosynthesis protein PhzF</fullName>
    </submittedName>
</protein>
<proteinExistence type="inferred from homology"/>
<name>A0A0H1REH9_9HYPH</name>
<dbReference type="EMBL" id="LCYG01000020">
    <property type="protein sequence ID" value="KLK93479.1"/>
    <property type="molecule type" value="Genomic_DNA"/>
</dbReference>
<dbReference type="RefSeq" id="WP_047188687.1">
    <property type="nucleotide sequence ID" value="NZ_LCYG01000020.1"/>
</dbReference>
<dbReference type="PIRSF" id="PIRSF016184">
    <property type="entry name" value="PhzC_PhzF"/>
    <property type="match status" value="1"/>
</dbReference>
<evidence type="ECO:0000256" key="1">
    <source>
        <dbReference type="ARBA" id="ARBA00008270"/>
    </source>
</evidence>
<dbReference type="PATRIC" id="fig|1225564.3.peg.2468"/>
<dbReference type="PANTHER" id="PTHR13774:SF32">
    <property type="entry name" value="ANTISENSE-ENHANCING SEQUENCE 1"/>
    <property type="match status" value="1"/>
</dbReference>
<evidence type="ECO:0000313" key="4">
    <source>
        <dbReference type="Proteomes" id="UP000035489"/>
    </source>
</evidence>
<dbReference type="NCBIfam" id="TIGR00654">
    <property type="entry name" value="PhzF_family"/>
    <property type="match status" value="1"/>
</dbReference>
<dbReference type="Proteomes" id="UP000035489">
    <property type="component" value="Unassembled WGS sequence"/>
</dbReference>
<dbReference type="GO" id="GO:0016853">
    <property type="term" value="F:isomerase activity"/>
    <property type="evidence" value="ECO:0007669"/>
    <property type="project" value="TreeGrafter"/>
</dbReference>
<comment type="similarity">
    <text evidence="1">Belongs to the PhzF family.</text>
</comment>